<gene>
    <name evidence="1" type="ORF">MANES_18G026801v8</name>
</gene>
<comment type="caution">
    <text evidence="1">The sequence shown here is derived from an EMBL/GenBank/DDBJ whole genome shotgun (WGS) entry which is preliminary data.</text>
</comment>
<protein>
    <submittedName>
        <fullName evidence="1">Uncharacterized protein</fullName>
    </submittedName>
</protein>
<accession>A0ACB7FX17</accession>
<evidence type="ECO:0000313" key="1">
    <source>
        <dbReference type="EMBL" id="KAG8632482.1"/>
    </source>
</evidence>
<sequence>MVPSSSITPFLRLTWSFCLHLQRQLLSHFLLRRSLRSPRSESKNYSRKATNITSSLHLKSTFLAVAETLICSGVQFDLQCLVSSLPGQESDLFLFAFAVPSRKSYSPHFEYLLRSAAKECIPQERNSFVAFQASTGVEVCTFRLIVKNVSSSLDKEVLPKLEAETIKKVADALMNTISSLNKFEQGVKDCLEV</sequence>
<evidence type="ECO:0000313" key="2">
    <source>
        <dbReference type="Proteomes" id="UP000091857"/>
    </source>
</evidence>
<keyword evidence="2" id="KW-1185">Reference proteome</keyword>
<proteinExistence type="predicted"/>
<dbReference type="EMBL" id="CM004404">
    <property type="protein sequence ID" value="KAG8632482.1"/>
    <property type="molecule type" value="Genomic_DNA"/>
</dbReference>
<dbReference type="Proteomes" id="UP000091857">
    <property type="component" value="Chromosome 18"/>
</dbReference>
<reference evidence="2" key="1">
    <citation type="journal article" date="2016" name="Nat. Biotechnol.">
        <title>Sequencing wild and cultivated cassava and related species reveals extensive interspecific hybridization and genetic diversity.</title>
        <authorList>
            <person name="Bredeson J.V."/>
            <person name="Lyons J.B."/>
            <person name="Prochnik S.E."/>
            <person name="Wu G.A."/>
            <person name="Ha C.M."/>
            <person name="Edsinger-Gonzales E."/>
            <person name="Grimwood J."/>
            <person name="Schmutz J."/>
            <person name="Rabbi I.Y."/>
            <person name="Egesi C."/>
            <person name="Nauluvula P."/>
            <person name="Lebot V."/>
            <person name="Ndunguru J."/>
            <person name="Mkamilo G."/>
            <person name="Bart R.S."/>
            <person name="Setter T.L."/>
            <person name="Gleadow R.M."/>
            <person name="Kulakow P."/>
            <person name="Ferguson M.E."/>
            <person name="Rounsley S."/>
            <person name="Rokhsar D.S."/>
        </authorList>
    </citation>
    <scope>NUCLEOTIDE SEQUENCE [LARGE SCALE GENOMIC DNA]</scope>
    <source>
        <strain evidence="2">cv. AM560-2</strain>
    </source>
</reference>
<name>A0ACB7FX17_MANES</name>
<organism evidence="1 2">
    <name type="scientific">Manihot esculenta</name>
    <name type="common">Cassava</name>
    <name type="synonym">Jatropha manihot</name>
    <dbReference type="NCBI Taxonomy" id="3983"/>
    <lineage>
        <taxon>Eukaryota</taxon>
        <taxon>Viridiplantae</taxon>
        <taxon>Streptophyta</taxon>
        <taxon>Embryophyta</taxon>
        <taxon>Tracheophyta</taxon>
        <taxon>Spermatophyta</taxon>
        <taxon>Magnoliopsida</taxon>
        <taxon>eudicotyledons</taxon>
        <taxon>Gunneridae</taxon>
        <taxon>Pentapetalae</taxon>
        <taxon>rosids</taxon>
        <taxon>fabids</taxon>
        <taxon>Malpighiales</taxon>
        <taxon>Euphorbiaceae</taxon>
        <taxon>Crotonoideae</taxon>
        <taxon>Manihoteae</taxon>
        <taxon>Manihot</taxon>
    </lineage>
</organism>